<comment type="pathway">
    <text evidence="2">Amino-acid biosynthesis; L-histidine biosynthesis; L-histidine from 5-phospho-alpha-D-ribose 1-diphosphate: step 1/9.</text>
</comment>
<evidence type="ECO:0000256" key="6">
    <source>
        <dbReference type="ARBA" id="ARBA00022679"/>
    </source>
</evidence>
<dbReference type="GO" id="GO:0005737">
    <property type="term" value="C:cytoplasm"/>
    <property type="evidence" value="ECO:0007669"/>
    <property type="project" value="InterPro"/>
</dbReference>
<evidence type="ECO:0000313" key="10">
    <source>
        <dbReference type="EMBL" id="CAK0787747.1"/>
    </source>
</evidence>
<evidence type="ECO:0000256" key="4">
    <source>
        <dbReference type="ARBA" id="ARBA00022605"/>
    </source>
</evidence>
<dbReference type="Pfam" id="PF01634">
    <property type="entry name" value="HisG"/>
    <property type="match status" value="1"/>
</dbReference>
<sequence>MSFQGPFSKYPIGFGQILGKERLPSLAALSQRDVADQPPPTKRIPRTAIRLAVPSKGRMAEDTLQLLKDCQLNVYKPNPRQYIASISQMPGVEVWFQRASDVVRKLMYGDVDLGIVGHDMFREIADSDPGLIVLHDALDFGKCHLGLGIPTTGRFAGIDNLEDLKAMPEWTETNPLRVVTGYHNVARKFFTEKGFEHVVLLSADGALEAAPLMGTADIILDLVSTGVTLRENNLKEIKGGRIMDSEGVLVANAAALKENPGLQTVVHELIERLEAHLKADKFYSVIANMRGTSPEDVASRILSCEALRGLQGPTISPVYSLSSGAGVNGGHAAERGFYAATICVPKARLYTSVKDLRGIGGSGVMVQPMTYIFDEEPERWQKVLSTLGL</sequence>
<proteinExistence type="predicted"/>
<name>A0AAV1IM32_9CHLO</name>
<evidence type="ECO:0000256" key="3">
    <source>
        <dbReference type="ARBA" id="ARBA00011946"/>
    </source>
</evidence>
<feature type="domain" description="Histidine biosynthesis HisG C-terminal" evidence="9">
    <location>
        <begin position="280"/>
        <end position="370"/>
    </location>
</feature>
<dbReference type="FunFam" id="3.40.190.10:FF:000118">
    <property type="entry name" value="ATP phosphoribosyltransferase 2, chloroplastic"/>
    <property type="match status" value="1"/>
</dbReference>
<keyword evidence="7" id="KW-0368">Histidine biosynthesis</keyword>
<dbReference type="Proteomes" id="UP001314263">
    <property type="component" value="Unassembled WGS sequence"/>
</dbReference>
<keyword evidence="4" id="KW-0028">Amino-acid biosynthesis</keyword>
<evidence type="ECO:0000256" key="1">
    <source>
        <dbReference type="ARBA" id="ARBA00000915"/>
    </source>
</evidence>
<dbReference type="GO" id="GO:0000287">
    <property type="term" value="F:magnesium ion binding"/>
    <property type="evidence" value="ECO:0007669"/>
    <property type="project" value="InterPro"/>
</dbReference>
<protein>
    <recommendedName>
        <fullName evidence="3">ATP phosphoribosyltransferase</fullName>
        <ecNumber evidence="3">2.4.2.17</ecNumber>
    </recommendedName>
</protein>
<evidence type="ECO:0000256" key="2">
    <source>
        <dbReference type="ARBA" id="ARBA00004667"/>
    </source>
</evidence>
<dbReference type="InterPro" id="IPR013820">
    <property type="entry name" value="ATP_PRibTrfase_cat"/>
</dbReference>
<comment type="caution">
    <text evidence="10">The sequence shown here is derived from an EMBL/GenBank/DDBJ whole genome shotgun (WGS) entry which is preliminary data.</text>
</comment>
<reference evidence="10 11" key="1">
    <citation type="submission" date="2023-10" db="EMBL/GenBank/DDBJ databases">
        <authorList>
            <person name="Maclean D."/>
            <person name="Macfadyen A."/>
        </authorList>
    </citation>
    <scope>NUCLEOTIDE SEQUENCE [LARGE SCALE GENOMIC DNA]</scope>
</reference>
<dbReference type="InterPro" id="IPR018198">
    <property type="entry name" value="ATP_PRibTrfase_CS"/>
</dbReference>
<dbReference type="Pfam" id="PF08029">
    <property type="entry name" value="HisG_C"/>
    <property type="match status" value="1"/>
</dbReference>
<dbReference type="PROSITE" id="PS01316">
    <property type="entry name" value="ATP_P_PHORIBOSYLTR"/>
    <property type="match status" value="1"/>
</dbReference>
<feature type="domain" description="ATP phosphoribosyltransferase catalytic" evidence="8">
    <location>
        <begin position="98"/>
        <end position="274"/>
    </location>
</feature>
<dbReference type="InterPro" id="IPR013115">
    <property type="entry name" value="HisG_C"/>
</dbReference>
<accession>A0AAV1IM32</accession>
<dbReference type="SUPFAM" id="SSF54913">
    <property type="entry name" value="GlnB-like"/>
    <property type="match status" value="1"/>
</dbReference>
<evidence type="ECO:0000256" key="7">
    <source>
        <dbReference type="ARBA" id="ARBA00023102"/>
    </source>
</evidence>
<dbReference type="PANTHER" id="PTHR21403:SF8">
    <property type="entry name" value="ATP PHOSPHORIBOSYLTRANSFERASE"/>
    <property type="match status" value="1"/>
</dbReference>
<keyword evidence="11" id="KW-1185">Reference proteome</keyword>
<dbReference type="InterPro" id="IPR001348">
    <property type="entry name" value="ATP_PRibTrfase_HisG"/>
</dbReference>
<evidence type="ECO:0000259" key="9">
    <source>
        <dbReference type="Pfam" id="PF08029"/>
    </source>
</evidence>
<dbReference type="InterPro" id="IPR011322">
    <property type="entry name" value="N-reg_PII-like_a/b"/>
</dbReference>
<dbReference type="PANTHER" id="PTHR21403">
    <property type="entry name" value="ATP PHOSPHORIBOSYLTRANSFERASE ATP-PRTASE"/>
    <property type="match status" value="1"/>
</dbReference>
<dbReference type="GO" id="GO:0003879">
    <property type="term" value="F:ATP phosphoribosyltransferase activity"/>
    <property type="evidence" value="ECO:0007669"/>
    <property type="project" value="UniProtKB-EC"/>
</dbReference>
<comment type="catalytic activity">
    <reaction evidence="1">
        <text>1-(5-phospho-beta-D-ribosyl)-ATP + diphosphate = 5-phospho-alpha-D-ribose 1-diphosphate + ATP</text>
        <dbReference type="Rhea" id="RHEA:18473"/>
        <dbReference type="ChEBI" id="CHEBI:30616"/>
        <dbReference type="ChEBI" id="CHEBI:33019"/>
        <dbReference type="ChEBI" id="CHEBI:58017"/>
        <dbReference type="ChEBI" id="CHEBI:73183"/>
        <dbReference type="EC" id="2.4.2.17"/>
    </reaction>
</comment>
<dbReference type="InterPro" id="IPR015867">
    <property type="entry name" value="N-reg_PII/ATP_PRibTrfase_C"/>
</dbReference>
<gene>
    <name evidence="10" type="ORF">CVIRNUC_010969</name>
</gene>
<dbReference type="NCBIfam" id="TIGR00070">
    <property type="entry name" value="hisG"/>
    <property type="match status" value="1"/>
</dbReference>
<dbReference type="SUPFAM" id="SSF53850">
    <property type="entry name" value="Periplasmic binding protein-like II"/>
    <property type="match status" value="1"/>
</dbReference>
<dbReference type="Gene3D" id="3.40.190.10">
    <property type="entry name" value="Periplasmic binding protein-like II"/>
    <property type="match status" value="2"/>
</dbReference>
<dbReference type="GO" id="GO:0000105">
    <property type="term" value="P:L-histidine biosynthetic process"/>
    <property type="evidence" value="ECO:0007669"/>
    <property type="project" value="UniProtKB-KW"/>
</dbReference>
<dbReference type="EC" id="2.4.2.17" evidence="3"/>
<evidence type="ECO:0000259" key="8">
    <source>
        <dbReference type="Pfam" id="PF01634"/>
    </source>
</evidence>
<keyword evidence="5" id="KW-0328">Glycosyltransferase</keyword>
<dbReference type="EMBL" id="CAUYUE010000018">
    <property type="protein sequence ID" value="CAK0787747.1"/>
    <property type="molecule type" value="Genomic_DNA"/>
</dbReference>
<dbReference type="AlphaFoldDB" id="A0AAV1IM32"/>
<evidence type="ECO:0000256" key="5">
    <source>
        <dbReference type="ARBA" id="ARBA00022676"/>
    </source>
</evidence>
<evidence type="ECO:0000313" key="11">
    <source>
        <dbReference type="Proteomes" id="UP001314263"/>
    </source>
</evidence>
<keyword evidence="6" id="KW-0808">Transferase</keyword>
<organism evidence="10 11">
    <name type="scientific">Coccomyxa viridis</name>
    <dbReference type="NCBI Taxonomy" id="1274662"/>
    <lineage>
        <taxon>Eukaryota</taxon>
        <taxon>Viridiplantae</taxon>
        <taxon>Chlorophyta</taxon>
        <taxon>core chlorophytes</taxon>
        <taxon>Trebouxiophyceae</taxon>
        <taxon>Trebouxiophyceae incertae sedis</taxon>
        <taxon>Coccomyxaceae</taxon>
        <taxon>Coccomyxa</taxon>
    </lineage>
</organism>
<dbReference type="Gene3D" id="3.30.70.120">
    <property type="match status" value="1"/>
</dbReference>
<dbReference type="CDD" id="cd13593">
    <property type="entry name" value="PBP2_HisGL3"/>
    <property type="match status" value="1"/>
</dbReference>